<organism evidence="3 4">
    <name type="scientific">Dictyobacter alpinus</name>
    <dbReference type="NCBI Taxonomy" id="2014873"/>
    <lineage>
        <taxon>Bacteria</taxon>
        <taxon>Bacillati</taxon>
        <taxon>Chloroflexota</taxon>
        <taxon>Ktedonobacteria</taxon>
        <taxon>Ktedonobacterales</taxon>
        <taxon>Dictyobacteraceae</taxon>
        <taxon>Dictyobacter</taxon>
    </lineage>
</organism>
<dbReference type="EMBL" id="BIFT01000002">
    <property type="protein sequence ID" value="GCE30465.1"/>
    <property type="molecule type" value="Genomic_DNA"/>
</dbReference>
<accession>A0A402BGG3</accession>
<dbReference type="Gene3D" id="1.10.1780.10">
    <property type="entry name" value="Clp, N-terminal domain"/>
    <property type="match status" value="1"/>
</dbReference>
<dbReference type="InterPro" id="IPR017896">
    <property type="entry name" value="4Fe4S_Fe-S-bd"/>
</dbReference>
<reference evidence="4" key="1">
    <citation type="submission" date="2018-12" db="EMBL/GenBank/DDBJ databases">
        <title>Tengunoibacter tsumagoiensis gen. nov., sp. nov., Dictyobacter kobayashii sp. nov., D. alpinus sp. nov., and D. joshuensis sp. nov. and description of Dictyobacteraceae fam. nov. within the order Ktedonobacterales isolated from Tengu-no-mugimeshi.</title>
        <authorList>
            <person name="Wang C.M."/>
            <person name="Zheng Y."/>
            <person name="Sakai Y."/>
            <person name="Toyoda A."/>
            <person name="Minakuchi Y."/>
            <person name="Abe K."/>
            <person name="Yokota A."/>
            <person name="Yabe S."/>
        </authorList>
    </citation>
    <scope>NUCLEOTIDE SEQUENCE [LARGE SCALE GENOMIC DNA]</scope>
    <source>
        <strain evidence="4">Uno16</strain>
    </source>
</reference>
<dbReference type="GO" id="GO:0006508">
    <property type="term" value="P:proteolysis"/>
    <property type="evidence" value="ECO:0007669"/>
    <property type="project" value="TreeGrafter"/>
</dbReference>
<dbReference type="InterPro" id="IPR025874">
    <property type="entry name" value="DZR"/>
</dbReference>
<dbReference type="AlphaFoldDB" id="A0A402BGG3"/>
<dbReference type="InterPro" id="IPR036628">
    <property type="entry name" value="Clp_N_dom_sf"/>
</dbReference>
<evidence type="ECO:0000313" key="4">
    <source>
        <dbReference type="Proteomes" id="UP000287171"/>
    </source>
</evidence>
<evidence type="ECO:0000313" key="3">
    <source>
        <dbReference type="EMBL" id="GCE30465.1"/>
    </source>
</evidence>
<gene>
    <name evidence="3" type="ORF">KDA_59490</name>
</gene>
<protein>
    <recommendedName>
        <fullName evidence="2">4Fe-4S ferredoxin-type domain-containing protein</fullName>
    </recommendedName>
</protein>
<dbReference type="Pfam" id="PF02861">
    <property type="entry name" value="Clp_N"/>
    <property type="match status" value="1"/>
</dbReference>
<name>A0A402BGG3_9CHLR</name>
<keyword evidence="1" id="KW-0677">Repeat</keyword>
<feature type="domain" description="4Fe-4S ferredoxin-type" evidence="2">
    <location>
        <begin position="401"/>
        <end position="432"/>
    </location>
</feature>
<dbReference type="SUPFAM" id="SSF81923">
    <property type="entry name" value="Double Clp-N motif"/>
    <property type="match status" value="1"/>
</dbReference>
<dbReference type="Gene3D" id="3.40.50.300">
    <property type="entry name" value="P-loop containing nucleotide triphosphate hydrolases"/>
    <property type="match status" value="1"/>
</dbReference>
<sequence>MTTKDIKEQRIAFAPSANNVLQGAQREAFHMHATTYHPEHLFLSILRLEDELDENIFSLLGMDIRVLRGMAVEVVGNVLPESELKHEIHPSKEAQECLDWAIAFAKQRHSPKLRSDHILLSVLRHPQVQPLLLLMFSPEDVIPSYLTEESGAAYTNAMDQLIQIKIREHKRLGKHVSNLPMVTCERPTVTFKDVLGANAAKQELRELVAYLRRPQLYQRSRTTALEETLLVGHPCTERTLLVHGIAGEAVVSLVSLSLSKLVNLMNALAVNMVDAEDLVWLEHEYPAFLRDNLTQTARNLLHSTFELAKTWSPCLLFIEDLDALLRLESKEHRMALQRQLLVELDALDWQKPIAVIATVYKPELLDPELMEVGHFNRRVVLSESYAIHPAAQTKLCLSCKHEVLANWHYCVYCGASLVKACPHCGAPHVEVEGARYCFSCGSDVWSQA</sequence>
<evidence type="ECO:0000259" key="2">
    <source>
        <dbReference type="PROSITE" id="PS51379"/>
    </source>
</evidence>
<dbReference type="GO" id="GO:0004176">
    <property type="term" value="F:ATP-dependent peptidase activity"/>
    <property type="evidence" value="ECO:0007669"/>
    <property type="project" value="TreeGrafter"/>
</dbReference>
<dbReference type="OrthoDB" id="144003at2"/>
<dbReference type="RefSeq" id="WP_126630548.1">
    <property type="nucleotide sequence ID" value="NZ_BIFT01000002.1"/>
</dbReference>
<comment type="caution">
    <text evidence="3">The sequence shown here is derived from an EMBL/GenBank/DDBJ whole genome shotgun (WGS) entry which is preliminary data.</text>
</comment>
<dbReference type="GO" id="GO:0016887">
    <property type="term" value="F:ATP hydrolysis activity"/>
    <property type="evidence" value="ECO:0007669"/>
    <property type="project" value="InterPro"/>
</dbReference>
<evidence type="ECO:0000256" key="1">
    <source>
        <dbReference type="ARBA" id="ARBA00022737"/>
    </source>
</evidence>
<dbReference type="InterPro" id="IPR004176">
    <property type="entry name" value="Clp_R_N"/>
</dbReference>
<proteinExistence type="predicted"/>
<dbReference type="Pfam" id="PF12773">
    <property type="entry name" value="DZR"/>
    <property type="match status" value="1"/>
</dbReference>
<dbReference type="Pfam" id="PF00004">
    <property type="entry name" value="AAA"/>
    <property type="match status" value="1"/>
</dbReference>
<dbReference type="Proteomes" id="UP000287171">
    <property type="component" value="Unassembled WGS sequence"/>
</dbReference>
<dbReference type="InterPro" id="IPR003959">
    <property type="entry name" value="ATPase_AAA_core"/>
</dbReference>
<dbReference type="GO" id="GO:0005524">
    <property type="term" value="F:ATP binding"/>
    <property type="evidence" value="ECO:0007669"/>
    <property type="project" value="InterPro"/>
</dbReference>
<dbReference type="SUPFAM" id="SSF52540">
    <property type="entry name" value="P-loop containing nucleoside triphosphate hydrolases"/>
    <property type="match status" value="1"/>
</dbReference>
<dbReference type="PROSITE" id="PS51379">
    <property type="entry name" value="4FE4S_FER_2"/>
    <property type="match status" value="1"/>
</dbReference>
<dbReference type="PANTHER" id="PTHR23076">
    <property type="entry name" value="METALLOPROTEASE M41 FTSH"/>
    <property type="match status" value="1"/>
</dbReference>
<keyword evidence="4" id="KW-1185">Reference proteome</keyword>
<dbReference type="PANTHER" id="PTHR23076:SF97">
    <property type="entry name" value="ATP-DEPENDENT ZINC METALLOPROTEASE YME1L1"/>
    <property type="match status" value="1"/>
</dbReference>
<dbReference type="InterPro" id="IPR027417">
    <property type="entry name" value="P-loop_NTPase"/>
</dbReference>